<dbReference type="PANTHER" id="PTHR12989">
    <property type="entry name" value="ALPHA-1,2-GLUCOSYLTRANSFERASE ALG10"/>
    <property type="match status" value="1"/>
</dbReference>
<dbReference type="OrthoDB" id="4769at2759"/>
<name>A0A139HNY3_9PEZI</name>
<evidence type="ECO:0000256" key="2">
    <source>
        <dbReference type="ARBA" id="ARBA00004922"/>
    </source>
</evidence>
<dbReference type="GO" id="GO:0006488">
    <property type="term" value="P:dolichol-linked oligosaccharide biosynthetic process"/>
    <property type="evidence" value="ECO:0007669"/>
    <property type="project" value="InterPro"/>
</dbReference>
<comment type="similarity">
    <text evidence="3">Belongs to the ALG10 glucosyltransferase family.</text>
</comment>
<protein>
    <recommendedName>
        <fullName evidence="5">Dol-P-Glc:Glc(2)Man(9)GlcNAc(2)-PP-Dol alpha-1,2-glucosyltransferase</fullName>
        <ecNumber evidence="4">2.4.1.256</ecNumber>
    </recommendedName>
    <alternativeName>
        <fullName evidence="12">Asparagine-linked glycosylation protein 10</fullName>
    </alternativeName>
</protein>
<dbReference type="Proteomes" id="UP000070133">
    <property type="component" value="Unassembled WGS sequence"/>
</dbReference>
<organism evidence="16 17">
    <name type="scientific">Pseudocercospora eumusae</name>
    <dbReference type="NCBI Taxonomy" id="321146"/>
    <lineage>
        <taxon>Eukaryota</taxon>
        <taxon>Fungi</taxon>
        <taxon>Dikarya</taxon>
        <taxon>Ascomycota</taxon>
        <taxon>Pezizomycotina</taxon>
        <taxon>Dothideomycetes</taxon>
        <taxon>Dothideomycetidae</taxon>
        <taxon>Mycosphaerellales</taxon>
        <taxon>Mycosphaerellaceae</taxon>
        <taxon>Pseudocercospora</taxon>
    </lineage>
</organism>
<reference evidence="16 17" key="1">
    <citation type="submission" date="2015-07" db="EMBL/GenBank/DDBJ databases">
        <title>Comparative genomics of the Sigatoka disease complex on banana suggests a link between parallel evolutionary changes in Pseudocercospora fijiensis and Pseudocercospora eumusae and increased virulence on the banana host.</title>
        <authorList>
            <person name="Chang T.-C."/>
            <person name="Salvucci A."/>
            <person name="Crous P.W."/>
            <person name="Stergiopoulos I."/>
        </authorList>
    </citation>
    <scope>NUCLEOTIDE SEQUENCE [LARGE SCALE GENOMIC DNA]</scope>
    <source>
        <strain evidence="16 17">CBS 114824</strain>
    </source>
</reference>
<evidence type="ECO:0000256" key="15">
    <source>
        <dbReference type="SAM" id="Phobius"/>
    </source>
</evidence>
<comment type="catalytic activity">
    <reaction evidence="14">
        <text>an alpha-D-Glc-(1-&gt;3)-alpha-D-Glc-(1-&gt;3)-alpha-D-Man-(1-&gt;2)-alpha-D-Man-(1-&gt;2)-alpha-D-Man-(1-&gt;3)-[alpha-D-Man-(1-&gt;2)-alpha-D-Man-(1-&gt;3)-[alpha-D-Man-(1-&gt;2)-alpha-D-Man-(1-&gt;6)]-alpha-D-Man-(1-&gt;6)]-beta-D-Man-(1-&gt;4)-beta-D-GlcNAc-(1-&gt;4)-alpha-D-GlcNAc-diphospho-di-trans,poly-cis-dolichol + a di-trans,poly-cis-dolichyl beta-D-glucosyl phosphate = a alpha-D-Glc-(1-&gt;2)-alpha-D-Glc-(1-&gt;3)-alpha-D-Glc-(1-&gt;3)-alpha-D-Man-(1-&gt;2)-alpha-D-Man-(1-&gt;2)-alpha-D-Man-(1-&gt;3)-[alpha-D-Man-(1-&gt;2)-alpha-D-Man-(1-&gt;3)-[alpha-D-Man-(1-&gt;2)-alpha-D-Man-(1-&gt;6)]-alpha-D-Man-(1-&gt;6)]-beta-D-Man-(1-&gt;4)-beta-D-GlcNAc-(1-&gt;4)-alpha-D-GlcNAc-diphospho-di-trans,poly-cis-dolichol + a di-trans,poly-cis-dolichyl phosphate + H(+)</text>
        <dbReference type="Rhea" id="RHEA:29543"/>
        <dbReference type="Rhea" id="RHEA-COMP:19498"/>
        <dbReference type="Rhea" id="RHEA-COMP:19502"/>
        <dbReference type="Rhea" id="RHEA-COMP:19512"/>
        <dbReference type="Rhea" id="RHEA-COMP:19522"/>
        <dbReference type="ChEBI" id="CHEBI:15378"/>
        <dbReference type="ChEBI" id="CHEBI:57525"/>
        <dbReference type="ChEBI" id="CHEBI:57683"/>
        <dbReference type="ChEBI" id="CHEBI:132522"/>
        <dbReference type="ChEBI" id="CHEBI:132523"/>
        <dbReference type="EC" id="2.4.1.256"/>
    </reaction>
    <physiologicalReaction direction="left-to-right" evidence="14">
        <dbReference type="Rhea" id="RHEA:29544"/>
    </physiologicalReaction>
</comment>
<evidence type="ECO:0000256" key="9">
    <source>
        <dbReference type="ARBA" id="ARBA00022824"/>
    </source>
</evidence>
<gene>
    <name evidence="16" type="ORF">AC578_42</name>
</gene>
<feature type="transmembrane region" description="Helical" evidence="15">
    <location>
        <begin position="479"/>
        <end position="503"/>
    </location>
</feature>
<evidence type="ECO:0000256" key="13">
    <source>
        <dbReference type="ARBA" id="ARBA00044727"/>
    </source>
</evidence>
<feature type="transmembrane region" description="Helical" evidence="15">
    <location>
        <begin position="313"/>
        <end position="341"/>
    </location>
</feature>
<feature type="transmembrane region" description="Helical" evidence="15">
    <location>
        <begin position="362"/>
        <end position="386"/>
    </location>
</feature>
<feature type="transmembrane region" description="Helical" evidence="15">
    <location>
        <begin position="107"/>
        <end position="127"/>
    </location>
</feature>
<evidence type="ECO:0000256" key="10">
    <source>
        <dbReference type="ARBA" id="ARBA00022989"/>
    </source>
</evidence>
<evidence type="ECO:0000256" key="1">
    <source>
        <dbReference type="ARBA" id="ARBA00004477"/>
    </source>
</evidence>
<evidence type="ECO:0000256" key="14">
    <source>
        <dbReference type="ARBA" id="ARBA00048064"/>
    </source>
</evidence>
<evidence type="ECO:0000256" key="6">
    <source>
        <dbReference type="ARBA" id="ARBA00022676"/>
    </source>
</evidence>
<evidence type="ECO:0000256" key="8">
    <source>
        <dbReference type="ARBA" id="ARBA00022692"/>
    </source>
</evidence>
<comment type="caution">
    <text evidence="16">The sequence shown here is derived from an EMBL/GenBank/DDBJ whole genome shotgun (WGS) entry which is preliminary data.</text>
</comment>
<dbReference type="InterPro" id="IPR016900">
    <property type="entry name" value="Alg10"/>
</dbReference>
<keyword evidence="11 15" id="KW-0472">Membrane</keyword>
<dbReference type="STRING" id="321146.A0A139HNY3"/>
<proteinExistence type="inferred from homology"/>
<feature type="transmembrane region" description="Helical" evidence="15">
    <location>
        <begin position="133"/>
        <end position="151"/>
    </location>
</feature>
<keyword evidence="7" id="KW-0808">Transferase</keyword>
<comment type="function">
    <text evidence="13">Dol-P-Glc:Glc(2)Man(9)GlcNAc(2)-PP-Dol alpha-1,2-glucosyltransferase that operates in the biosynthetic pathway of dolichol-linked oligosaccharides, the glycan precursors employed in protein asparagine (N)-glycosylation. The assembly of dolichol-linked oligosaccharides begins on the cytosolic side of the endoplasmic reticulum membrane and finishes in its lumen. The sequential addition of sugars to dolichol pyrophosphate produces dolichol-linked oligosaccharides containing fourteen sugars, including two GlcNAcs, nine mannoses and three glucoses. Once assembled, the oligosaccharide is transferred from the lipid to nascent proteins by oligosaccharyltransferases. In the lumen of the endoplasmic reticulum, adds the third and last glucose residue from dolichyl phosphate glucose (Dol-P-Glc) onto the lipid-linked oligosaccharide intermediate Glc(2)Man(9)GlcNAc(2)-PP-Dol to produce Glc(3)Man(9)GlcNAc(2)-PP-Dol.</text>
</comment>
<comment type="subcellular location">
    <subcellularLocation>
        <location evidence="1">Endoplasmic reticulum membrane</location>
        <topology evidence="1">Multi-pass membrane protein</topology>
    </subcellularLocation>
</comment>
<evidence type="ECO:0000313" key="17">
    <source>
        <dbReference type="Proteomes" id="UP000070133"/>
    </source>
</evidence>
<dbReference type="PANTHER" id="PTHR12989:SF10">
    <property type="entry name" value="DOL-P-GLC:GLC(2)MAN(9)GLCNAC(2)-PP-DOL ALPHA-1,2-GLUCOSYLTRANSFERASE-RELATED"/>
    <property type="match status" value="1"/>
</dbReference>
<evidence type="ECO:0000256" key="5">
    <source>
        <dbReference type="ARBA" id="ARBA00018512"/>
    </source>
</evidence>
<evidence type="ECO:0000256" key="12">
    <source>
        <dbReference type="ARBA" id="ARBA00032069"/>
    </source>
</evidence>
<evidence type="ECO:0000256" key="11">
    <source>
        <dbReference type="ARBA" id="ARBA00023136"/>
    </source>
</evidence>
<dbReference type="EC" id="2.4.1.256" evidence="4"/>
<evidence type="ECO:0000256" key="3">
    <source>
        <dbReference type="ARBA" id="ARBA00010600"/>
    </source>
</evidence>
<feature type="transmembrane region" description="Helical" evidence="15">
    <location>
        <begin position="274"/>
        <end position="293"/>
    </location>
</feature>
<keyword evidence="9" id="KW-0256">Endoplasmic reticulum</keyword>
<feature type="transmembrane region" description="Helical" evidence="15">
    <location>
        <begin position="543"/>
        <end position="562"/>
    </location>
</feature>
<comment type="pathway">
    <text evidence="2">Protein modification; protein glycosylation.</text>
</comment>
<dbReference type="GO" id="GO:0005789">
    <property type="term" value="C:endoplasmic reticulum membrane"/>
    <property type="evidence" value="ECO:0007669"/>
    <property type="project" value="UniProtKB-SubCell"/>
</dbReference>
<dbReference type="GO" id="GO:0106073">
    <property type="term" value="F:dolichyl pyrophosphate Glc2Man9GlcNAc2 alpha-1,2-glucosyltransferase activity"/>
    <property type="evidence" value="ECO:0007669"/>
    <property type="project" value="UniProtKB-EC"/>
</dbReference>
<keyword evidence="10 15" id="KW-1133">Transmembrane helix</keyword>
<evidence type="ECO:0000313" key="16">
    <source>
        <dbReference type="EMBL" id="KXT04150.1"/>
    </source>
</evidence>
<keyword evidence="8 15" id="KW-0812">Transmembrane</keyword>
<accession>A0A139HNY3</accession>
<keyword evidence="17" id="KW-1185">Reference proteome</keyword>
<dbReference type="UniPathway" id="UPA00378"/>
<feature type="transmembrane region" description="Helical" evidence="15">
    <location>
        <begin position="76"/>
        <end position="95"/>
    </location>
</feature>
<feature type="transmembrane region" description="Helical" evidence="15">
    <location>
        <begin position="406"/>
        <end position="423"/>
    </location>
</feature>
<dbReference type="PIRSF" id="PIRSF028810">
    <property type="entry name" value="Alpha1_2_glucosyltferase_Alg10"/>
    <property type="match status" value="1"/>
</dbReference>
<dbReference type="EMBL" id="LFZN01000023">
    <property type="protein sequence ID" value="KXT04150.1"/>
    <property type="molecule type" value="Genomic_DNA"/>
</dbReference>
<dbReference type="Pfam" id="PF04922">
    <property type="entry name" value="DIE2_ALG10"/>
    <property type="match status" value="1"/>
</dbReference>
<keyword evidence="6" id="KW-0328">Glycosyltransferase</keyword>
<dbReference type="AlphaFoldDB" id="A0A139HNY3"/>
<evidence type="ECO:0000256" key="4">
    <source>
        <dbReference type="ARBA" id="ARBA00011967"/>
    </source>
</evidence>
<sequence length="580" mass="65987">MATEAASLLSPLFAWYNAVNNAVQEPYLDEVFHIRQAQHFCADHWNVWDPKITTPPALYLLSVLFRPLLGCDVRNLRLLNVICLIALMLVLRATYNVRRQNNNQNGHLSGILAYHSSVNIVLFPPLFFFSALYYTDVASTLSVVLFYWYFLKVVSNRRGTTKDAAVQIVLGVISFTFRQTNIFWVSIMPTALSIFMNLDQGHKVVRESMYRRAEGFGDTIWSVAKTSWKMNVVYDPPVRDAFVEDYFRAIISVAACGARATTQPARLLQLVQTLVPYLTTLAIFAGFIVWNGGVVLGDKSNHVATINVPQMLYLWPFLAFFSWPLLLPQFILVPITILSRVPGLASIEPMISFRRRFFLPRLWVVAAFIGLACLIVHFNTVVHPFMLADNRHYHFYIFKRLLNPQWMRYAVTPIYILTAWACIETRGEAGTILGKMVQPDSAKASATKNQVAQTSSDPLKSNAIEDAERRATRLPDGNSTAMVSFILVFIITTALSLCTAPLVEPRYCIIPYVVWRMHFPLSAGSQGKQKDIWGIMAAYDYRVVLETVWFLAINAITGYIFVNRTFEWPSEPGQLQRFMW</sequence>
<evidence type="ECO:0000256" key="7">
    <source>
        <dbReference type="ARBA" id="ARBA00022679"/>
    </source>
</evidence>